<dbReference type="PROSITE" id="PS50110">
    <property type="entry name" value="RESPONSE_REGULATORY"/>
    <property type="match status" value="1"/>
</dbReference>
<dbReference type="OrthoDB" id="9802426at2"/>
<evidence type="ECO:0000259" key="8">
    <source>
        <dbReference type="PROSITE" id="PS50110"/>
    </source>
</evidence>
<keyword evidence="2" id="KW-0902">Two-component regulatory system</keyword>
<feature type="domain" description="Response regulatory" evidence="8">
    <location>
        <begin position="14"/>
        <end position="117"/>
    </location>
</feature>
<dbReference type="InterPro" id="IPR001867">
    <property type="entry name" value="OmpR/PhoB-type_DNA-bd"/>
</dbReference>
<dbReference type="Pfam" id="PF00486">
    <property type="entry name" value="Trans_reg_C"/>
    <property type="match status" value="1"/>
</dbReference>
<accession>A0A1G8Z5K8</accession>
<proteinExistence type="predicted"/>
<dbReference type="InterPro" id="IPR039420">
    <property type="entry name" value="WalR-like"/>
</dbReference>
<name>A0A1G8Z5K8_9RHOB</name>
<evidence type="ECO:0000256" key="5">
    <source>
        <dbReference type="ARBA" id="ARBA00023163"/>
    </source>
</evidence>
<dbReference type="GO" id="GO:0032993">
    <property type="term" value="C:protein-DNA complex"/>
    <property type="evidence" value="ECO:0007669"/>
    <property type="project" value="TreeGrafter"/>
</dbReference>
<dbReference type="InterPro" id="IPR016032">
    <property type="entry name" value="Sig_transdc_resp-reg_C-effctor"/>
</dbReference>
<dbReference type="GO" id="GO:0005829">
    <property type="term" value="C:cytosol"/>
    <property type="evidence" value="ECO:0007669"/>
    <property type="project" value="TreeGrafter"/>
</dbReference>
<dbReference type="Gene3D" id="1.10.10.10">
    <property type="entry name" value="Winged helix-like DNA-binding domain superfamily/Winged helix DNA-binding domain"/>
    <property type="match status" value="1"/>
</dbReference>
<dbReference type="GO" id="GO:0000156">
    <property type="term" value="F:phosphorelay response regulator activity"/>
    <property type="evidence" value="ECO:0007669"/>
    <property type="project" value="TreeGrafter"/>
</dbReference>
<evidence type="ECO:0000256" key="2">
    <source>
        <dbReference type="ARBA" id="ARBA00023012"/>
    </source>
</evidence>
<feature type="DNA-binding region" description="OmpR/PhoB-type" evidence="7">
    <location>
        <begin position="127"/>
        <end position="239"/>
    </location>
</feature>
<evidence type="ECO:0000256" key="7">
    <source>
        <dbReference type="PROSITE-ProRule" id="PRU01091"/>
    </source>
</evidence>
<dbReference type="InterPro" id="IPR001789">
    <property type="entry name" value="Sig_transdc_resp-reg_receiver"/>
</dbReference>
<evidence type="ECO:0000256" key="4">
    <source>
        <dbReference type="ARBA" id="ARBA00023125"/>
    </source>
</evidence>
<reference evidence="11" key="1">
    <citation type="submission" date="2016-10" db="EMBL/GenBank/DDBJ databases">
        <authorList>
            <person name="Varghese N."/>
            <person name="Submissions S."/>
        </authorList>
    </citation>
    <scope>NUCLEOTIDE SEQUENCE [LARGE SCALE GENOMIC DNA]</scope>
    <source>
        <strain evidence="11">CGMCC 1.10789</strain>
    </source>
</reference>
<gene>
    <name evidence="10" type="ORF">SAMN05216257_101574</name>
</gene>
<dbReference type="InterPro" id="IPR036388">
    <property type="entry name" value="WH-like_DNA-bd_sf"/>
</dbReference>
<dbReference type="GO" id="GO:0006355">
    <property type="term" value="P:regulation of DNA-templated transcription"/>
    <property type="evidence" value="ECO:0007669"/>
    <property type="project" value="InterPro"/>
</dbReference>
<dbReference type="SUPFAM" id="SSF46894">
    <property type="entry name" value="C-terminal effector domain of the bipartite response regulators"/>
    <property type="match status" value="1"/>
</dbReference>
<dbReference type="PROSITE" id="PS51755">
    <property type="entry name" value="OMPR_PHOB"/>
    <property type="match status" value="1"/>
</dbReference>
<protein>
    <submittedName>
        <fullName evidence="10">Two-component system, OmpR family, phosphate regulon response regulator OmpR</fullName>
    </submittedName>
</protein>
<keyword evidence="5" id="KW-0804">Transcription</keyword>
<dbReference type="SMART" id="SM00862">
    <property type="entry name" value="Trans_reg_C"/>
    <property type="match status" value="1"/>
</dbReference>
<keyword evidence="4 7" id="KW-0238">DNA-binding</keyword>
<dbReference type="InterPro" id="IPR011006">
    <property type="entry name" value="CheY-like_superfamily"/>
</dbReference>
<dbReference type="CDD" id="cd00383">
    <property type="entry name" value="trans_reg_C"/>
    <property type="match status" value="1"/>
</dbReference>
<evidence type="ECO:0000256" key="6">
    <source>
        <dbReference type="PROSITE-ProRule" id="PRU00169"/>
    </source>
</evidence>
<organism evidence="10 11">
    <name type="scientific">Meinhardsimonia xiamenensis</name>
    <dbReference type="NCBI Taxonomy" id="990712"/>
    <lineage>
        <taxon>Bacteria</taxon>
        <taxon>Pseudomonadati</taxon>
        <taxon>Pseudomonadota</taxon>
        <taxon>Alphaproteobacteria</taxon>
        <taxon>Rhodobacterales</taxon>
        <taxon>Paracoccaceae</taxon>
        <taxon>Meinhardsimonia</taxon>
    </lineage>
</organism>
<keyword evidence="3" id="KW-0805">Transcription regulation</keyword>
<dbReference type="STRING" id="990712.SAMN05216257_101574"/>
<evidence type="ECO:0000256" key="3">
    <source>
        <dbReference type="ARBA" id="ARBA00023015"/>
    </source>
</evidence>
<keyword evidence="1" id="KW-0597">Phosphoprotein</keyword>
<sequence>MSEARAVPQGLQRHLLLVEPDERLRGLLRGWLSRHGCLVTAARDAGHARRLLEGLDFDLVVAPAASASELAMAGRAPLLALAAGPEEAAAARDAGARAVLARPFAPEELLAMIEQLVPREDAAGPEEQAIRLGSARFDPVTRELRRNGALLRLTAAETRLMERLAAAAGAPVRRESLIDGMGRSLEAAGRDARRSEQDARAQLRAVDVQITRLRRKLEPDPKNPRYILTVRGVGYMLVPD</sequence>
<dbReference type="GO" id="GO:0000976">
    <property type="term" value="F:transcription cis-regulatory region binding"/>
    <property type="evidence" value="ECO:0007669"/>
    <property type="project" value="TreeGrafter"/>
</dbReference>
<evidence type="ECO:0000313" key="10">
    <source>
        <dbReference type="EMBL" id="SDK09924.1"/>
    </source>
</evidence>
<evidence type="ECO:0000256" key="1">
    <source>
        <dbReference type="ARBA" id="ARBA00022553"/>
    </source>
</evidence>
<comment type="caution">
    <text evidence="6">Lacks conserved residue(s) required for the propagation of feature annotation.</text>
</comment>
<dbReference type="EMBL" id="FNFV01000001">
    <property type="protein sequence ID" value="SDK09924.1"/>
    <property type="molecule type" value="Genomic_DNA"/>
</dbReference>
<dbReference type="SUPFAM" id="SSF52172">
    <property type="entry name" value="CheY-like"/>
    <property type="match status" value="1"/>
</dbReference>
<dbReference type="RefSeq" id="WP_092497928.1">
    <property type="nucleotide sequence ID" value="NZ_FNFV01000001.1"/>
</dbReference>
<keyword evidence="11" id="KW-1185">Reference proteome</keyword>
<dbReference type="Proteomes" id="UP000199328">
    <property type="component" value="Unassembled WGS sequence"/>
</dbReference>
<dbReference type="PANTHER" id="PTHR48111">
    <property type="entry name" value="REGULATOR OF RPOS"/>
    <property type="match status" value="1"/>
</dbReference>
<evidence type="ECO:0000313" key="11">
    <source>
        <dbReference type="Proteomes" id="UP000199328"/>
    </source>
</evidence>
<evidence type="ECO:0000259" key="9">
    <source>
        <dbReference type="PROSITE" id="PS51755"/>
    </source>
</evidence>
<dbReference type="SMART" id="SM00448">
    <property type="entry name" value="REC"/>
    <property type="match status" value="1"/>
</dbReference>
<dbReference type="AlphaFoldDB" id="A0A1G8Z5K8"/>
<dbReference type="PANTHER" id="PTHR48111:SF4">
    <property type="entry name" value="DNA-BINDING DUAL TRANSCRIPTIONAL REGULATOR OMPR"/>
    <property type="match status" value="1"/>
</dbReference>
<feature type="domain" description="OmpR/PhoB-type" evidence="9">
    <location>
        <begin position="127"/>
        <end position="239"/>
    </location>
</feature>
<dbReference type="Gene3D" id="3.40.50.2300">
    <property type="match status" value="1"/>
</dbReference>